<evidence type="ECO:0008006" key="3">
    <source>
        <dbReference type="Google" id="ProtNLM"/>
    </source>
</evidence>
<gene>
    <name evidence="2" type="ORF">MNBD_GAMMA18-409</name>
</gene>
<protein>
    <recommendedName>
        <fullName evidence="3">ABC transporter permease</fullName>
    </recommendedName>
</protein>
<evidence type="ECO:0000313" key="2">
    <source>
        <dbReference type="EMBL" id="VAW86742.1"/>
    </source>
</evidence>
<sequence length="91" mass="10162">FREANSYMGLVTLIPMIPSFYLMINPVKAEIWMMAVPLLSQNILIHELIRGEQVPLTWYLLAAGTTLGLGLVLAAIAATLYNRPRVIFTSE</sequence>
<dbReference type="AlphaFoldDB" id="A0A3B0ZH40"/>
<organism evidence="2">
    <name type="scientific">hydrothermal vent metagenome</name>
    <dbReference type="NCBI Taxonomy" id="652676"/>
    <lineage>
        <taxon>unclassified sequences</taxon>
        <taxon>metagenomes</taxon>
        <taxon>ecological metagenomes</taxon>
    </lineage>
</organism>
<feature type="transmembrane region" description="Helical" evidence="1">
    <location>
        <begin position="6"/>
        <end position="24"/>
    </location>
</feature>
<feature type="non-terminal residue" evidence="2">
    <location>
        <position position="1"/>
    </location>
</feature>
<evidence type="ECO:0000256" key="1">
    <source>
        <dbReference type="SAM" id="Phobius"/>
    </source>
</evidence>
<keyword evidence="1" id="KW-0472">Membrane</keyword>
<dbReference type="EMBL" id="UOFP01000154">
    <property type="protein sequence ID" value="VAW86742.1"/>
    <property type="molecule type" value="Genomic_DNA"/>
</dbReference>
<keyword evidence="1" id="KW-1133">Transmembrane helix</keyword>
<reference evidence="2" key="1">
    <citation type="submission" date="2018-06" db="EMBL/GenBank/DDBJ databases">
        <authorList>
            <person name="Zhirakovskaya E."/>
        </authorList>
    </citation>
    <scope>NUCLEOTIDE SEQUENCE</scope>
</reference>
<keyword evidence="1" id="KW-0812">Transmembrane</keyword>
<accession>A0A3B0ZH40</accession>
<proteinExistence type="predicted"/>
<feature type="transmembrane region" description="Helical" evidence="1">
    <location>
        <begin position="56"/>
        <end position="81"/>
    </location>
</feature>
<name>A0A3B0ZH40_9ZZZZ</name>